<dbReference type="EMBL" id="GBXM01091548">
    <property type="protein sequence ID" value="JAH17029.1"/>
    <property type="molecule type" value="Transcribed_RNA"/>
</dbReference>
<evidence type="ECO:0000313" key="1">
    <source>
        <dbReference type="EMBL" id="JAH17029.1"/>
    </source>
</evidence>
<sequence>MLPEQSEFFTAWIQQGTKGLFLGCAPCLMT</sequence>
<dbReference type="AlphaFoldDB" id="A0A0E9QJS3"/>
<protein>
    <submittedName>
        <fullName evidence="1">Uncharacterized protein</fullName>
    </submittedName>
</protein>
<reference evidence="1" key="2">
    <citation type="journal article" date="2015" name="Fish Shellfish Immunol.">
        <title>Early steps in the European eel (Anguilla anguilla)-Vibrio vulnificus interaction in the gills: Role of the RtxA13 toxin.</title>
        <authorList>
            <person name="Callol A."/>
            <person name="Pajuelo D."/>
            <person name="Ebbesson L."/>
            <person name="Teles M."/>
            <person name="MacKenzie S."/>
            <person name="Amaro C."/>
        </authorList>
    </citation>
    <scope>NUCLEOTIDE SEQUENCE</scope>
</reference>
<accession>A0A0E9QJS3</accession>
<name>A0A0E9QJS3_ANGAN</name>
<proteinExistence type="predicted"/>
<organism evidence="1">
    <name type="scientific">Anguilla anguilla</name>
    <name type="common">European freshwater eel</name>
    <name type="synonym">Muraena anguilla</name>
    <dbReference type="NCBI Taxonomy" id="7936"/>
    <lineage>
        <taxon>Eukaryota</taxon>
        <taxon>Metazoa</taxon>
        <taxon>Chordata</taxon>
        <taxon>Craniata</taxon>
        <taxon>Vertebrata</taxon>
        <taxon>Euteleostomi</taxon>
        <taxon>Actinopterygii</taxon>
        <taxon>Neopterygii</taxon>
        <taxon>Teleostei</taxon>
        <taxon>Anguilliformes</taxon>
        <taxon>Anguillidae</taxon>
        <taxon>Anguilla</taxon>
    </lineage>
</organism>
<reference evidence="1" key="1">
    <citation type="submission" date="2014-11" db="EMBL/GenBank/DDBJ databases">
        <authorList>
            <person name="Amaro Gonzalez C."/>
        </authorList>
    </citation>
    <scope>NUCLEOTIDE SEQUENCE</scope>
</reference>